<dbReference type="GO" id="GO:0005319">
    <property type="term" value="F:lipid transporter activity"/>
    <property type="evidence" value="ECO:0007669"/>
    <property type="project" value="TreeGrafter"/>
</dbReference>
<evidence type="ECO:0000313" key="14">
    <source>
        <dbReference type="Ensembl" id="ENSSANP00000104491.1"/>
    </source>
</evidence>
<evidence type="ECO:0000256" key="9">
    <source>
        <dbReference type="ARBA" id="ARBA00023136"/>
    </source>
</evidence>
<feature type="transmembrane region" description="Helical" evidence="12">
    <location>
        <begin position="327"/>
        <end position="346"/>
    </location>
</feature>
<feature type="domain" description="ABC transporter" evidence="13">
    <location>
        <begin position="1331"/>
        <end position="1564"/>
    </location>
</feature>
<evidence type="ECO:0000313" key="15">
    <source>
        <dbReference type="Proteomes" id="UP000472260"/>
    </source>
</evidence>
<proteinExistence type="predicted"/>
<protein>
    <recommendedName>
        <fullName evidence="13">ABC transporter domain-containing protein</fullName>
    </recommendedName>
</protein>
<feature type="transmembrane region" description="Helical" evidence="12">
    <location>
        <begin position="298"/>
        <end position="321"/>
    </location>
</feature>
<feature type="transmembrane region" description="Helical" evidence="12">
    <location>
        <begin position="883"/>
        <end position="905"/>
    </location>
</feature>
<dbReference type="PROSITE" id="PS50893">
    <property type="entry name" value="ABC_TRANSPORTER_2"/>
    <property type="match status" value="2"/>
</dbReference>
<dbReference type="InterPro" id="IPR026082">
    <property type="entry name" value="ABCA"/>
</dbReference>
<dbReference type="GO" id="GO:0140359">
    <property type="term" value="F:ABC-type transporter activity"/>
    <property type="evidence" value="ECO:0007669"/>
    <property type="project" value="InterPro"/>
</dbReference>
<dbReference type="GO" id="GO:0012505">
    <property type="term" value="C:endomembrane system"/>
    <property type="evidence" value="ECO:0007669"/>
    <property type="project" value="UniProtKB-SubCell"/>
</dbReference>
<evidence type="ECO:0000256" key="3">
    <source>
        <dbReference type="ARBA" id="ARBA00022692"/>
    </source>
</evidence>
<dbReference type="Pfam" id="PF23321">
    <property type="entry name" value="R1_ABCA1"/>
    <property type="match status" value="1"/>
</dbReference>
<comment type="catalytic activity">
    <reaction evidence="11">
        <text>cholesterol(in) + ATP + H2O = cholesterol(out) + ADP + phosphate + H(+)</text>
        <dbReference type="Rhea" id="RHEA:39051"/>
        <dbReference type="ChEBI" id="CHEBI:15377"/>
        <dbReference type="ChEBI" id="CHEBI:15378"/>
        <dbReference type="ChEBI" id="CHEBI:16113"/>
        <dbReference type="ChEBI" id="CHEBI:30616"/>
        <dbReference type="ChEBI" id="CHEBI:43474"/>
        <dbReference type="ChEBI" id="CHEBI:456216"/>
    </reaction>
    <physiologicalReaction direction="left-to-right" evidence="11">
        <dbReference type="Rhea" id="RHEA:39052"/>
    </physiologicalReaction>
</comment>
<dbReference type="Proteomes" id="UP000472260">
    <property type="component" value="Unassembled WGS sequence"/>
</dbReference>
<dbReference type="Pfam" id="PF00005">
    <property type="entry name" value="ABC_tran"/>
    <property type="match status" value="2"/>
</dbReference>
<keyword evidence="4" id="KW-0677">Repeat</keyword>
<evidence type="ECO:0000256" key="8">
    <source>
        <dbReference type="ARBA" id="ARBA00023055"/>
    </source>
</evidence>
<dbReference type="InterPro" id="IPR027417">
    <property type="entry name" value="P-loop_NTPase"/>
</dbReference>
<keyword evidence="10" id="KW-0325">Glycoprotein</keyword>
<gene>
    <name evidence="14" type="primary">abca3b</name>
</gene>
<name>A0A671T831_9TELE</name>
<keyword evidence="15" id="KW-1185">Reference proteome</keyword>
<dbReference type="GO" id="GO:0005524">
    <property type="term" value="F:ATP binding"/>
    <property type="evidence" value="ECO:0007669"/>
    <property type="project" value="UniProtKB-KW"/>
</dbReference>
<dbReference type="PROSITE" id="PS00211">
    <property type="entry name" value="ABC_TRANSPORTER_1"/>
    <property type="match status" value="1"/>
</dbReference>
<evidence type="ECO:0000256" key="12">
    <source>
        <dbReference type="SAM" id="Phobius"/>
    </source>
</evidence>
<dbReference type="InterPro" id="IPR056264">
    <property type="entry name" value="R2_ABCA1-4-like"/>
</dbReference>
<keyword evidence="3 12" id="KW-0812">Transmembrane</keyword>
<dbReference type="GO" id="GO:0005737">
    <property type="term" value="C:cytoplasm"/>
    <property type="evidence" value="ECO:0007669"/>
    <property type="project" value="UniProtKB-ARBA"/>
</dbReference>
<sequence length="1656" mass="185814">MAVWQQFGLLLWKNYIQQKRQILVTLVEIALPLLFSAIPCDLRQKVSFINYPNATHYHSFATCRLPFPLCFQDLQLAYVPANASVVRQITEDVQQMRGFETEEQFEEFVKTDPESGKILAAIVFEHQFTHDDEPLPLQVSYHLRFTYSPRNAPAREKSELNPNNDLDWHTLHLFPLIQLPGPREQHEPHGGTPGYYREGFLQVQHAVDRAIMKAYNSTAAAALLKRAQVLLARFPYPAFIYDVFILAIQNQLPLLLVLSFTYTSLNIVRAVVQEKERKLKVHKDGPNGAVLTYSDPTLVFVFLLVFAVSTINFSFMISTFFSRANVAAAAGSFIYFLSYLPYIFLWPRYDLLSHAQKVSACLISNVAMAMGAQLIGMFESKGTGIQWHNLFEPVTVDDDFSLAQVLGLLLLDSVLYGLVAWYMEAVFPGEYGVPRPWYFFILPSYWCSSPRVALLKEKEEEEEAEKVSKGEFIEEEPAGLVSGVKIKHLAKVFKVGNKTKEAVRDLTLNMFEGQITVLLGHNGAGKTTTLSMLTGLFPPSGGRAYINGYDIYQDMALIRRSLGLCPQHDVLFDNLNVREHLLFYTQLKGYPRKKIPDEVDRILRILNLEDKRHARSKTLSGGMKRKLSIGIALIGDSKVVMLDEPTSGMDPSARRATWDLLQGENRGRTILLTTHFMDEADLLGDRIAIMASGELQCCGSSLFLKNKYGAGYHMVIVKDAFCNVSEITRLVHMYVPDATLESSAGAELSYILPKESTSRFELLFAELEMNRDELGIASYGASVTTMEEVFLRVGKLVDSSLDIQAIQLPALQYQHERRSHDWTMDDSSSISGMTDVTDFTDSGTMISEDGSNIKLNTGARLYMQQFYAMFLKRALYSWRNWKVMVAQFLVPLIFTVLALVVAHTLPGSQITPLLRLLLKQYGPTYVPVAVDVNAGPLATALAEIYTAQLPSQNAIAATNITDLSEYVLYNAMREGGAFNEHCVVGATFRSRSRKNTEVIGYFNNQGYHTPATALMLVDNALYKLLAGPDASIQTGNYPMPRNMSETAQSQLSEGQTGFVIAINLMFGMASLASTFALLLVSERSVKSKHVQQVSGVYLSNFWFSALLWDLINFLLPCLLMLVVFRVFSVKAFVAENHLVDVLLLLLLYGWAVIPLMYLLSFLFATAATAYTRLTIFNILSGTATFLAVTIMTIPELKLVDMSHLLDKIFLIFPNYCLGMSFSEFYQNYEIITFCTSSTFAEIFCKYNNITYQVNYFSMDEPGVGRFLVAMSIQGVVFIILVFLIELRCVHILLNLCRRQEALQPEDRDVAEERKRVLECQPVVESMVGSPLILQELSKVYSGWQSLLAVDRLSLAVGKGECFGLLGFNGAGKTTTFKMLTGDESITSGDAFIDGYSILQDVKKVQQRIGYCPQFDAVLDHMTGQETLSMYARLRGIPEKYVTACVENVLRSLLLEPHADKLVRSFSGGNKRKLSAGMALIGGPPVIFLDEPSTGMDPVARRLLWDAITRTRESGKAVIITSHSMEECEALCTRLAVMVNGQFKCLGSPQHLKSKFGSGYTLLAKVRVETELEEMDLQLFKDFIESTFPGSLLKDEHQGMVHYHLTDKTLTWAQVFGVLETAKEKYSIEDYCVSQISLEQVFLSFAQFQHCAEACRE</sequence>
<keyword evidence="8" id="KW-0445">Lipid transport</keyword>
<evidence type="ECO:0000256" key="7">
    <source>
        <dbReference type="ARBA" id="ARBA00022989"/>
    </source>
</evidence>
<evidence type="ECO:0000256" key="10">
    <source>
        <dbReference type="ARBA" id="ARBA00023180"/>
    </source>
</evidence>
<dbReference type="Ensembl" id="ENSSANT00000110889.1">
    <property type="protein sequence ID" value="ENSSANP00000104491.1"/>
    <property type="gene ID" value="ENSSANG00000051147.1"/>
</dbReference>
<evidence type="ECO:0000259" key="13">
    <source>
        <dbReference type="PROSITE" id="PS50893"/>
    </source>
</evidence>
<dbReference type="InterPro" id="IPR003593">
    <property type="entry name" value="AAA+_ATPase"/>
</dbReference>
<dbReference type="InterPro" id="IPR017871">
    <property type="entry name" value="ABC_transporter-like_CS"/>
</dbReference>
<reference evidence="14" key="1">
    <citation type="submission" date="2025-08" db="UniProtKB">
        <authorList>
            <consortium name="Ensembl"/>
        </authorList>
    </citation>
    <scope>IDENTIFICATION</scope>
</reference>
<accession>A0A671T831</accession>
<evidence type="ECO:0000256" key="6">
    <source>
        <dbReference type="ARBA" id="ARBA00022840"/>
    </source>
</evidence>
<dbReference type="GO" id="GO:0016020">
    <property type="term" value="C:membrane"/>
    <property type="evidence" value="ECO:0007669"/>
    <property type="project" value="InterPro"/>
</dbReference>
<dbReference type="FunFam" id="3.40.50.300:FF:000327">
    <property type="entry name" value="ATP-binding cassette sub-family A member 3"/>
    <property type="match status" value="1"/>
</dbReference>
<feature type="transmembrane region" description="Helical" evidence="12">
    <location>
        <begin position="1173"/>
        <end position="1193"/>
    </location>
</feature>
<dbReference type="Pfam" id="PF12698">
    <property type="entry name" value="ABC2_membrane_3"/>
    <property type="match status" value="1"/>
</dbReference>
<dbReference type="PANTHER" id="PTHR19229">
    <property type="entry name" value="ATP-BINDING CASSETTE TRANSPORTER SUBFAMILY A ABCA"/>
    <property type="match status" value="1"/>
</dbReference>
<feature type="domain" description="ABC transporter" evidence="13">
    <location>
        <begin position="484"/>
        <end position="717"/>
    </location>
</feature>
<dbReference type="Gene3D" id="3.40.50.300">
    <property type="entry name" value="P-loop containing nucleotide triphosphate hydrolases"/>
    <property type="match status" value="2"/>
</dbReference>
<feature type="transmembrane region" description="Helical" evidence="12">
    <location>
        <begin position="1101"/>
        <end position="1127"/>
    </location>
</feature>
<dbReference type="SUPFAM" id="SSF52540">
    <property type="entry name" value="P-loop containing nucleoside triphosphate hydrolases"/>
    <property type="match status" value="2"/>
</dbReference>
<evidence type="ECO:0000256" key="5">
    <source>
        <dbReference type="ARBA" id="ARBA00022741"/>
    </source>
</evidence>
<feature type="transmembrane region" description="Helical" evidence="12">
    <location>
        <begin position="1058"/>
        <end position="1080"/>
    </location>
</feature>
<evidence type="ECO:0000256" key="11">
    <source>
        <dbReference type="ARBA" id="ARBA00050894"/>
    </source>
</evidence>
<dbReference type="InterPro" id="IPR003439">
    <property type="entry name" value="ABC_transporter-like_ATP-bd"/>
</dbReference>
<keyword evidence="7 12" id="KW-1133">Transmembrane helix</keyword>
<dbReference type="InterPro" id="IPR013525">
    <property type="entry name" value="ABC2_TM"/>
</dbReference>
<dbReference type="CDD" id="cd03263">
    <property type="entry name" value="ABC_subfamily_A"/>
    <property type="match status" value="2"/>
</dbReference>
<feature type="transmembrane region" description="Helical" evidence="12">
    <location>
        <begin position="400"/>
        <end position="422"/>
    </location>
</feature>
<reference evidence="14" key="2">
    <citation type="submission" date="2025-09" db="UniProtKB">
        <authorList>
            <consortium name="Ensembl"/>
        </authorList>
    </citation>
    <scope>IDENTIFICATION</scope>
</reference>
<evidence type="ECO:0000256" key="1">
    <source>
        <dbReference type="ARBA" id="ARBA00004127"/>
    </source>
</evidence>
<keyword evidence="6" id="KW-0067">ATP-binding</keyword>
<keyword evidence="9 12" id="KW-0472">Membrane</keyword>
<feature type="transmembrane region" description="Helical" evidence="12">
    <location>
        <begin position="358"/>
        <end position="380"/>
    </location>
</feature>
<organism evidence="14 15">
    <name type="scientific">Sinocyclocheilus anshuiensis</name>
    <dbReference type="NCBI Taxonomy" id="1608454"/>
    <lineage>
        <taxon>Eukaryota</taxon>
        <taxon>Metazoa</taxon>
        <taxon>Chordata</taxon>
        <taxon>Craniata</taxon>
        <taxon>Vertebrata</taxon>
        <taxon>Euteleostomi</taxon>
        <taxon>Actinopterygii</taxon>
        <taxon>Neopterygii</taxon>
        <taxon>Teleostei</taxon>
        <taxon>Ostariophysi</taxon>
        <taxon>Cypriniformes</taxon>
        <taxon>Cyprinidae</taxon>
        <taxon>Cyprininae</taxon>
        <taxon>Sinocyclocheilus</taxon>
    </lineage>
</organism>
<evidence type="ECO:0000256" key="4">
    <source>
        <dbReference type="ARBA" id="ARBA00022737"/>
    </source>
</evidence>
<keyword evidence="2" id="KW-0813">Transport</keyword>
<keyword evidence="5" id="KW-0547">Nucleotide-binding</keyword>
<feature type="transmembrane region" description="Helical" evidence="12">
    <location>
        <begin position="1147"/>
        <end position="1166"/>
    </location>
</feature>
<dbReference type="SMART" id="SM00382">
    <property type="entry name" value="AAA"/>
    <property type="match status" value="2"/>
</dbReference>
<evidence type="ECO:0000256" key="2">
    <source>
        <dbReference type="ARBA" id="ARBA00022448"/>
    </source>
</evidence>
<dbReference type="FunFam" id="3.40.50.300:FF:000465">
    <property type="entry name" value="ATP-binding cassette, sub-family A (ABC1), member 3"/>
    <property type="match status" value="1"/>
</dbReference>
<feature type="transmembrane region" description="Helical" evidence="12">
    <location>
        <begin position="1263"/>
        <end position="1284"/>
    </location>
</feature>
<comment type="subcellular location">
    <subcellularLocation>
        <location evidence="1">Endomembrane system</location>
        <topology evidence="1">Multi-pass membrane protein</topology>
    </subcellularLocation>
</comment>
<dbReference type="PANTHER" id="PTHR19229:SF98">
    <property type="entry name" value="PHOSPHOLIPID-TRANSPORTING ATPASE ABCA3"/>
    <property type="match status" value="1"/>
</dbReference>
<dbReference type="GO" id="GO:0016887">
    <property type="term" value="F:ATP hydrolysis activity"/>
    <property type="evidence" value="ECO:0007669"/>
    <property type="project" value="InterPro"/>
</dbReference>